<keyword evidence="3" id="KW-0539">Nucleus</keyword>
<comment type="subcellular location">
    <subcellularLocation>
        <location evidence="1">Nucleus</location>
    </subcellularLocation>
</comment>
<name>A0A9P4KBM8_9PLEO</name>
<protein>
    <recommendedName>
        <fullName evidence="5">Chromo domain-containing protein</fullName>
    </recommendedName>
</protein>
<evidence type="ECO:0000313" key="6">
    <source>
        <dbReference type="EMBL" id="KAF2266274.1"/>
    </source>
</evidence>
<comment type="subunit">
    <text evidence="2">Component of the NuA4 histone acetyltransferase complex.</text>
</comment>
<feature type="domain" description="Chromo" evidence="5">
    <location>
        <begin position="428"/>
        <end position="485"/>
    </location>
</feature>
<sequence length="485" mass="54748">MAMKVGGRPRGSGKKRKTTKWEWEVYEPGPEVYNSLFRVHRAPPIITPNLPNECPIPNAHTKILARRQTEGTPNRHYYRVLVRWFPVGSSTGVNSESPDDKNVDEVIEEVDMSRILRYVSARELERFENAEFRAEAEADRVAKREAQRELEQKRLAKNARVRGAGRGSRMLADLDIQVGHRRGGGRPPRGRGRGRVRGGHLLAGDAVRTTTWAFEDATANVEEHGHIIDEGEPPESFERVIDGTEDEEEDEDVDETSLQQVSPDLTHSSFLVHSALPIFPAMKQPVRANFLGIEDLDENSSTSSAAQQLISERQYRAPPLIDEDEDEDVSESRHRDKRRRTESKPSSRRPPASHKSGKPIPSSKTSLSYGTPKLHVREAQSSDPESVSNSKEFLLTRALASKPIGVSSRVIPETQQPSNDEESDKEEYVVEAILAHSRDNSTKYYLVKWEGYGDAADWIAEKDLEGAKEMVNEYEARRRRKARMA</sequence>
<dbReference type="SUPFAM" id="SSF54160">
    <property type="entry name" value="Chromo domain-like"/>
    <property type="match status" value="1"/>
</dbReference>
<dbReference type="GO" id="GO:0005634">
    <property type="term" value="C:nucleus"/>
    <property type="evidence" value="ECO:0007669"/>
    <property type="project" value="UniProtKB-SubCell"/>
</dbReference>
<feature type="compositionally biased region" description="Basic residues" evidence="4">
    <location>
        <begin position="179"/>
        <end position="198"/>
    </location>
</feature>
<keyword evidence="7" id="KW-1185">Reference proteome</keyword>
<gene>
    <name evidence="6" type="ORF">CC78DRAFT_542531</name>
</gene>
<dbReference type="AlphaFoldDB" id="A0A9P4KBM8"/>
<dbReference type="InterPro" id="IPR016197">
    <property type="entry name" value="Chromo-like_dom_sf"/>
</dbReference>
<dbReference type="InterPro" id="IPR023780">
    <property type="entry name" value="Chromo_domain"/>
</dbReference>
<dbReference type="OrthoDB" id="433924at2759"/>
<dbReference type="GO" id="GO:0006338">
    <property type="term" value="P:chromatin remodeling"/>
    <property type="evidence" value="ECO:0007669"/>
    <property type="project" value="UniProtKB-ARBA"/>
</dbReference>
<feature type="region of interest" description="Disordered" evidence="4">
    <location>
        <begin position="177"/>
        <end position="198"/>
    </location>
</feature>
<accession>A0A9P4KBM8</accession>
<feature type="region of interest" description="Disordered" evidence="4">
    <location>
        <begin position="406"/>
        <end position="426"/>
    </location>
</feature>
<dbReference type="PANTHER" id="PTHR22812">
    <property type="entry name" value="CHROMOBOX PROTEIN"/>
    <property type="match status" value="1"/>
</dbReference>
<dbReference type="CDD" id="cd00024">
    <property type="entry name" value="CD_CSD"/>
    <property type="match status" value="1"/>
</dbReference>
<dbReference type="InterPro" id="IPR051219">
    <property type="entry name" value="Heterochromatin_chromo-domain"/>
</dbReference>
<feature type="region of interest" description="Disordered" evidence="4">
    <location>
        <begin position="312"/>
        <end position="369"/>
    </location>
</feature>
<reference evidence="7" key="1">
    <citation type="journal article" date="2020" name="Stud. Mycol.">
        <title>101 Dothideomycetes genomes: A test case for predicting lifestyles and emergence of pathogens.</title>
        <authorList>
            <person name="Haridas S."/>
            <person name="Albert R."/>
            <person name="Binder M."/>
            <person name="Bloem J."/>
            <person name="LaButti K."/>
            <person name="Salamov A."/>
            <person name="Andreopoulos B."/>
            <person name="Baker S."/>
            <person name="Barry K."/>
            <person name="Bills G."/>
            <person name="Bluhm B."/>
            <person name="Cannon C."/>
            <person name="Castanera R."/>
            <person name="Culley D."/>
            <person name="Daum C."/>
            <person name="Ezra D."/>
            <person name="Gonzalez J."/>
            <person name="Henrissat B."/>
            <person name="Kuo A."/>
            <person name="Liang C."/>
            <person name="Lipzen A."/>
            <person name="Lutzoni F."/>
            <person name="Magnuson J."/>
            <person name="Mondo S."/>
            <person name="Nolan M."/>
            <person name="Ohm R."/>
            <person name="Pangilinan J."/>
            <person name="Park H.-J."/>
            <person name="Ramirez L."/>
            <person name="Alfaro M."/>
            <person name="Sun H."/>
            <person name="Tritt A."/>
            <person name="Yoshinaga Y."/>
            <person name="Zwiers L.-H."/>
            <person name="Turgeon B."/>
            <person name="Goodwin S."/>
            <person name="Spatafora J."/>
            <person name="Crous P."/>
            <person name="Grigoriev I."/>
        </authorList>
    </citation>
    <scope>NUCLEOTIDE SEQUENCE [LARGE SCALE GENOMIC DNA]</scope>
    <source>
        <strain evidence="7">CBS 304.66</strain>
    </source>
</reference>
<dbReference type="EMBL" id="ML986599">
    <property type="protein sequence ID" value="KAF2266274.1"/>
    <property type="molecule type" value="Genomic_DNA"/>
</dbReference>
<proteinExistence type="predicted"/>
<dbReference type="Gene3D" id="2.40.50.40">
    <property type="match status" value="1"/>
</dbReference>
<dbReference type="Proteomes" id="UP000800093">
    <property type="component" value="Unassembled WGS sequence"/>
</dbReference>
<dbReference type="Pfam" id="PF00385">
    <property type="entry name" value="Chromo"/>
    <property type="match status" value="1"/>
</dbReference>
<evidence type="ECO:0000256" key="1">
    <source>
        <dbReference type="ARBA" id="ARBA00004123"/>
    </source>
</evidence>
<evidence type="ECO:0000259" key="5">
    <source>
        <dbReference type="PROSITE" id="PS50013"/>
    </source>
</evidence>
<evidence type="ECO:0000256" key="2">
    <source>
        <dbReference type="ARBA" id="ARBA00011353"/>
    </source>
</evidence>
<comment type="caution">
    <text evidence="6">The sequence shown here is derived from an EMBL/GenBank/DDBJ whole genome shotgun (WGS) entry which is preliminary data.</text>
</comment>
<dbReference type="PROSITE" id="PS50013">
    <property type="entry name" value="CHROMO_2"/>
    <property type="match status" value="1"/>
</dbReference>
<dbReference type="InterPro" id="IPR000953">
    <property type="entry name" value="Chromo/chromo_shadow_dom"/>
</dbReference>
<evidence type="ECO:0000256" key="4">
    <source>
        <dbReference type="SAM" id="MobiDB-lite"/>
    </source>
</evidence>
<evidence type="ECO:0000313" key="7">
    <source>
        <dbReference type="Proteomes" id="UP000800093"/>
    </source>
</evidence>
<dbReference type="SMART" id="SM00298">
    <property type="entry name" value="CHROMO"/>
    <property type="match status" value="1"/>
</dbReference>
<organism evidence="6 7">
    <name type="scientific">Lojkania enalia</name>
    <dbReference type="NCBI Taxonomy" id="147567"/>
    <lineage>
        <taxon>Eukaryota</taxon>
        <taxon>Fungi</taxon>
        <taxon>Dikarya</taxon>
        <taxon>Ascomycota</taxon>
        <taxon>Pezizomycotina</taxon>
        <taxon>Dothideomycetes</taxon>
        <taxon>Pleosporomycetidae</taxon>
        <taxon>Pleosporales</taxon>
        <taxon>Pleosporales incertae sedis</taxon>
        <taxon>Lojkania</taxon>
    </lineage>
</organism>
<evidence type="ECO:0000256" key="3">
    <source>
        <dbReference type="ARBA" id="ARBA00023242"/>
    </source>
</evidence>